<dbReference type="Gene3D" id="2.60.40.10">
    <property type="entry name" value="Immunoglobulins"/>
    <property type="match status" value="3"/>
</dbReference>
<dbReference type="Pfam" id="PF18362">
    <property type="entry name" value="THB"/>
    <property type="match status" value="1"/>
</dbReference>
<name>A0A8C8A153_9TELE</name>
<reference evidence="5" key="2">
    <citation type="submission" date="2025-09" db="UniProtKB">
        <authorList>
            <consortium name="Ensembl"/>
        </authorList>
    </citation>
    <scope>IDENTIFICATION</scope>
</reference>
<dbReference type="Ensembl" id="ENSOSIT00000053452.1">
    <property type="protein sequence ID" value="ENSOSIP00000050901.1"/>
    <property type="gene ID" value="ENSOSIG00000023660.1"/>
</dbReference>
<evidence type="ECO:0000256" key="2">
    <source>
        <dbReference type="ARBA" id="ARBA00023319"/>
    </source>
</evidence>
<dbReference type="InterPro" id="IPR007110">
    <property type="entry name" value="Ig-like_dom"/>
</dbReference>
<sequence>CSVLADLNTPTAAIRRRSKTPGVMITQYSASLPEGKSTPDFQCKPVPVTIPEGKLAVFRAVVTGDPKPDVSWRRAKGTITDKEKFQRKYDESTGEHILEIYKVTATESDTYKCSAVNEYGKAVCTTTLNYIFFKQKNTKLFRNVFILSETTTPADFRKLLKKSKEERAGGENDEKFWDALLNAEGKDYERICKENGITDLHLILKKIEEKKKQRGQNKHRDLRSNGPLQNESGLYPCLPAVAQINISNQKLNQAGTEEDLLLMEFTRKFYRNNLGCSAVATLIYNHVFAVSNVDFVIKIQEINVEEADNALFECVLTHPLPQITWMRKGLILEDGEKYSITVSEHKLIHRLMIKDCNKTDKGIYSAVAGITSCSAWLVVEVQWKEPASEKLVVSEMASKDCDLRCAPTFIVPLKLHTATRGYECYMSCAVKGNPSPHITWYRNHVSLNTDTNYYISNTCGVCSLAILSVGPKDMGEYKVIAENSLGRAECSTLLSVRGEWERGTHSVTLRSLILIAIFCLSFRLNKLRTSVIR</sequence>
<keyword evidence="2" id="KW-0393">Immunoglobulin domain</keyword>
<dbReference type="Proteomes" id="UP000694383">
    <property type="component" value="Unplaced"/>
</dbReference>
<dbReference type="InterPro" id="IPR003599">
    <property type="entry name" value="Ig_sub"/>
</dbReference>
<dbReference type="InterPro" id="IPR013098">
    <property type="entry name" value="Ig_I-set"/>
</dbReference>
<evidence type="ECO:0000256" key="3">
    <source>
        <dbReference type="SAM" id="MobiDB-lite"/>
    </source>
</evidence>
<dbReference type="GO" id="GO:0055013">
    <property type="term" value="P:cardiac muscle cell development"/>
    <property type="evidence" value="ECO:0007669"/>
    <property type="project" value="UniProtKB-ARBA"/>
</dbReference>
<dbReference type="SMART" id="SM00408">
    <property type="entry name" value="IGc2"/>
    <property type="match status" value="2"/>
</dbReference>
<dbReference type="FunFam" id="2.60.40.10:FF:001097">
    <property type="entry name" value="Immunoglobulin-like and fibronectin type III domain-containing protein 1"/>
    <property type="match status" value="1"/>
</dbReference>
<reference evidence="5" key="1">
    <citation type="submission" date="2025-08" db="UniProtKB">
        <authorList>
            <consortium name="Ensembl"/>
        </authorList>
    </citation>
    <scope>IDENTIFICATION</scope>
</reference>
<dbReference type="InterPro" id="IPR036179">
    <property type="entry name" value="Ig-like_dom_sf"/>
</dbReference>
<dbReference type="SUPFAM" id="SSF48726">
    <property type="entry name" value="Immunoglobulin"/>
    <property type="match status" value="3"/>
</dbReference>
<evidence type="ECO:0000313" key="5">
    <source>
        <dbReference type="Ensembl" id="ENSOSIP00000050901.1"/>
    </source>
</evidence>
<feature type="domain" description="Ig-like" evidence="4">
    <location>
        <begin position="407"/>
        <end position="495"/>
    </location>
</feature>
<dbReference type="InterPro" id="IPR013783">
    <property type="entry name" value="Ig-like_fold"/>
</dbReference>
<dbReference type="AlphaFoldDB" id="A0A8C8A153"/>
<dbReference type="InterPro" id="IPR040849">
    <property type="entry name" value="MyBP-C_THB"/>
</dbReference>
<dbReference type="InterPro" id="IPR003598">
    <property type="entry name" value="Ig_sub2"/>
</dbReference>
<dbReference type="PANTHER" id="PTHR47633">
    <property type="entry name" value="IMMUNOGLOBULIN"/>
    <property type="match status" value="1"/>
</dbReference>
<keyword evidence="1" id="KW-0677">Repeat</keyword>
<dbReference type="FunFam" id="2.60.40.10:FF:000107">
    <property type="entry name" value="Myosin, light chain kinase a"/>
    <property type="match status" value="1"/>
</dbReference>
<dbReference type="GeneTree" id="ENSGT00940000160123"/>
<dbReference type="PROSITE" id="PS50835">
    <property type="entry name" value="IG_LIKE"/>
    <property type="match status" value="3"/>
</dbReference>
<dbReference type="SMART" id="SM00409">
    <property type="entry name" value="IG"/>
    <property type="match status" value="3"/>
</dbReference>
<dbReference type="GO" id="GO:0003007">
    <property type="term" value="P:heart morphogenesis"/>
    <property type="evidence" value="ECO:0007669"/>
    <property type="project" value="UniProtKB-ARBA"/>
</dbReference>
<accession>A0A8C8A153</accession>
<proteinExistence type="predicted"/>
<dbReference type="FunFam" id="2.60.40.10:FF:000060">
    <property type="entry name" value="Myosin-binding protein C, slow type"/>
    <property type="match status" value="1"/>
</dbReference>
<evidence type="ECO:0000256" key="1">
    <source>
        <dbReference type="ARBA" id="ARBA00022737"/>
    </source>
</evidence>
<feature type="domain" description="Ig-like" evidence="4">
    <location>
        <begin position="21"/>
        <end position="129"/>
    </location>
</feature>
<dbReference type="Pfam" id="PF07679">
    <property type="entry name" value="I-set"/>
    <property type="match status" value="3"/>
</dbReference>
<protein>
    <recommendedName>
        <fullName evidence="4">Ig-like domain-containing protein</fullName>
    </recommendedName>
</protein>
<feature type="region of interest" description="Disordered" evidence="3">
    <location>
        <begin position="211"/>
        <end position="230"/>
    </location>
</feature>
<keyword evidence="6" id="KW-1185">Reference proteome</keyword>
<evidence type="ECO:0000259" key="4">
    <source>
        <dbReference type="PROSITE" id="PS50835"/>
    </source>
</evidence>
<feature type="domain" description="Ig-like" evidence="4">
    <location>
        <begin position="291"/>
        <end position="368"/>
    </location>
</feature>
<organism evidence="5 6">
    <name type="scientific">Oryzias sinensis</name>
    <name type="common">Chinese medaka</name>
    <dbReference type="NCBI Taxonomy" id="183150"/>
    <lineage>
        <taxon>Eukaryota</taxon>
        <taxon>Metazoa</taxon>
        <taxon>Chordata</taxon>
        <taxon>Craniata</taxon>
        <taxon>Vertebrata</taxon>
        <taxon>Euteleostomi</taxon>
        <taxon>Actinopterygii</taxon>
        <taxon>Neopterygii</taxon>
        <taxon>Teleostei</taxon>
        <taxon>Neoteleostei</taxon>
        <taxon>Acanthomorphata</taxon>
        <taxon>Ovalentaria</taxon>
        <taxon>Atherinomorphae</taxon>
        <taxon>Beloniformes</taxon>
        <taxon>Adrianichthyidae</taxon>
        <taxon>Oryziinae</taxon>
        <taxon>Oryzias</taxon>
    </lineage>
</organism>
<evidence type="ECO:0000313" key="6">
    <source>
        <dbReference type="Proteomes" id="UP000694383"/>
    </source>
</evidence>